<dbReference type="AlphaFoldDB" id="A0A382R4A2"/>
<sequence length="49" mass="5947">MSSKFYHKKLSEYDEKPTCSLCDVKSLYYCNMNDEYYCVNHILDHDENE</sequence>
<name>A0A382R4A2_9ZZZZ</name>
<evidence type="ECO:0000313" key="1">
    <source>
        <dbReference type="EMBL" id="SVC92506.1"/>
    </source>
</evidence>
<organism evidence="1">
    <name type="scientific">marine metagenome</name>
    <dbReference type="NCBI Taxonomy" id="408172"/>
    <lineage>
        <taxon>unclassified sequences</taxon>
        <taxon>metagenomes</taxon>
        <taxon>ecological metagenomes</taxon>
    </lineage>
</organism>
<gene>
    <name evidence="1" type="ORF">METZ01_LOCUS345360</name>
</gene>
<protein>
    <recommendedName>
        <fullName evidence="2">HIT-type domain-containing protein</fullName>
    </recommendedName>
</protein>
<dbReference type="EMBL" id="UINC01118998">
    <property type="protein sequence ID" value="SVC92506.1"/>
    <property type="molecule type" value="Genomic_DNA"/>
</dbReference>
<accession>A0A382R4A2</accession>
<reference evidence="1" key="1">
    <citation type="submission" date="2018-05" db="EMBL/GenBank/DDBJ databases">
        <authorList>
            <person name="Lanie J.A."/>
            <person name="Ng W.-L."/>
            <person name="Kazmierczak K.M."/>
            <person name="Andrzejewski T.M."/>
            <person name="Davidsen T.M."/>
            <person name="Wayne K.J."/>
            <person name="Tettelin H."/>
            <person name="Glass J.I."/>
            <person name="Rusch D."/>
            <person name="Podicherti R."/>
            <person name="Tsui H.-C.T."/>
            <person name="Winkler M.E."/>
        </authorList>
    </citation>
    <scope>NUCLEOTIDE SEQUENCE</scope>
</reference>
<proteinExistence type="predicted"/>
<evidence type="ECO:0008006" key="2">
    <source>
        <dbReference type="Google" id="ProtNLM"/>
    </source>
</evidence>